<dbReference type="InterPro" id="IPR018841">
    <property type="entry name" value="DUF2442"/>
</dbReference>
<gene>
    <name evidence="1" type="ORF">BECKLPF1236B_GA0070989_103919</name>
</gene>
<dbReference type="InterPro" id="IPR036782">
    <property type="entry name" value="NE0471-like_N"/>
</dbReference>
<dbReference type="AlphaFoldDB" id="A0A450W6L3"/>
<dbReference type="SUPFAM" id="SSF143880">
    <property type="entry name" value="NE0471 N-terminal domain-like"/>
    <property type="match status" value="1"/>
</dbReference>
<evidence type="ECO:0000313" key="1">
    <source>
        <dbReference type="EMBL" id="VFK12675.1"/>
    </source>
</evidence>
<proteinExistence type="predicted"/>
<organism evidence="1">
    <name type="scientific">Candidatus Kentrum sp. LPFa</name>
    <dbReference type="NCBI Taxonomy" id="2126335"/>
    <lineage>
        <taxon>Bacteria</taxon>
        <taxon>Pseudomonadati</taxon>
        <taxon>Pseudomonadota</taxon>
        <taxon>Gammaproteobacteria</taxon>
        <taxon>Candidatus Kentrum</taxon>
    </lineage>
</organism>
<dbReference type="Gene3D" id="3.30.2020.10">
    <property type="entry name" value="NE0471-like N-terminal domain"/>
    <property type="match status" value="1"/>
</dbReference>
<protein>
    <recommendedName>
        <fullName evidence="2">DUF2442 domain-containing protein</fullName>
    </recommendedName>
</protein>
<sequence>MHPSVTKITVAENYRIRVEFDNSESGILDMAPILSFGVFRKLRDPAVFNAARVAFDTVEWPDGIDLDPEFVYEKCLEKCSAKG</sequence>
<accession>A0A450W6L3</accession>
<dbReference type="EMBL" id="CAADFK010000039">
    <property type="protein sequence ID" value="VFK12675.1"/>
    <property type="molecule type" value="Genomic_DNA"/>
</dbReference>
<dbReference type="Pfam" id="PF10387">
    <property type="entry name" value="DUF2442"/>
    <property type="match status" value="1"/>
</dbReference>
<name>A0A450W6L3_9GAMM</name>
<reference evidence="1" key="1">
    <citation type="submission" date="2019-02" db="EMBL/GenBank/DDBJ databases">
        <authorList>
            <person name="Gruber-Vodicka R. H."/>
            <person name="Seah K. B. B."/>
        </authorList>
    </citation>
    <scope>NUCLEOTIDE SEQUENCE</scope>
    <source>
        <strain evidence="1">BECK_S313</strain>
    </source>
</reference>
<evidence type="ECO:0008006" key="2">
    <source>
        <dbReference type="Google" id="ProtNLM"/>
    </source>
</evidence>